<sequence>MLKFCYFGSLVIIGSQAKRELLTALLISGKITPLTQSYDVDYRKANKSIDKYRE</sequence>
<dbReference type="Proteomes" id="UP001159428">
    <property type="component" value="Unassembled WGS sequence"/>
</dbReference>
<evidence type="ECO:0000313" key="2">
    <source>
        <dbReference type="Proteomes" id="UP001159428"/>
    </source>
</evidence>
<protein>
    <submittedName>
        <fullName evidence="1">Uncharacterized protein</fullName>
    </submittedName>
</protein>
<dbReference type="EMBL" id="CALNXJ010000006">
    <property type="protein sequence ID" value="CAH3042473.1"/>
    <property type="molecule type" value="Genomic_DNA"/>
</dbReference>
<name>A0AAU9W0B0_9CNID</name>
<proteinExistence type="predicted"/>
<comment type="caution">
    <text evidence="1">The sequence shown here is derived from an EMBL/GenBank/DDBJ whole genome shotgun (WGS) entry which is preliminary data.</text>
</comment>
<accession>A0AAU9W0B0</accession>
<dbReference type="AlphaFoldDB" id="A0AAU9W0B0"/>
<gene>
    <name evidence="1" type="ORF">PMEA_00028836</name>
</gene>
<organism evidence="1 2">
    <name type="scientific">Pocillopora meandrina</name>
    <dbReference type="NCBI Taxonomy" id="46732"/>
    <lineage>
        <taxon>Eukaryota</taxon>
        <taxon>Metazoa</taxon>
        <taxon>Cnidaria</taxon>
        <taxon>Anthozoa</taxon>
        <taxon>Hexacorallia</taxon>
        <taxon>Scleractinia</taxon>
        <taxon>Astrocoeniina</taxon>
        <taxon>Pocilloporidae</taxon>
        <taxon>Pocillopora</taxon>
    </lineage>
</organism>
<evidence type="ECO:0000313" key="1">
    <source>
        <dbReference type="EMBL" id="CAH3042473.1"/>
    </source>
</evidence>
<reference evidence="1 2" key="1">
    <citation type="submission" date="2022-05" db="EMBL/GenBank/DDBJ databases">
        <authorList>
            <consortium name="Genoscope - CEA"/>
            <person name="William W."/>
        </authorList>
    </citation>
    <scope>NUCLEOTIDE SEQUENCE [LARGE SCALE GENOMIC DNA]</scope>
</reference>
<keyword evidence="2" id="KW-1185">Reference proteome</keyword>